<name>A0ABZ0W472_9BACT</name>
<dbReference type="InterPro" id="IPR012338">
    <property type="entry name" value="Beta-lactam/transpept-like"/>
</dbReference>
<evidence type="ECO:0000256" key="1">
    <source>
        <dbReference type="ARBA" id="ARBA00001526"/>
    </source>
</evidence>
<protein>
    <recommendedName>
        <fullName evidence="3">beta-lactamase</fullName>
        <ecNumber evidence="3">3.5.2.6</ecNumber>
    </recommendedName>
</protein>
<comment type="similarity">
    <text evidence="2">Belongs to the class-A beta-lactamase family.</text>
</comment>
<evidence type="ECO:0000313" key="6">
    <source>
        <dbReference type="Proteomes" id="UP001325680"/>
    </source>
</evidence>
<comment type="catalytic activity">
    <reaction evidence="1">
        <text>a beta-lactam + H2O = a substituted beta-amino acid</text>
        <dbReference type="Rhea" id="RHEA:20401"/>
        <dbReference type="ChEBI" id="CHEBI:15377"/>
        <dbReference type="ChEBI" id="CHEBI:35627"/>
        <dbReference type="ChEBI" id="CHEBI:140347"/>
        <dbReference type="EC" id="3.5.2.6"/>
    </reaction>
</comment>
<dbReference type="EMBL" id="CP139960">
    <property type="protein sequence ID" value="WQD38073.1"/>
    <property type="molecule type" value="Genomic_DNA"/>
</dbReference>
<dbReference type="PANTHER" id="PTHR35333">
    <property type="entry name" value="BETA-LACTAMASE"/>
    <property type="match status" value="1"/>
</dbReference>
<dbReference type="Gene3D" id="3.40.710.10">
    <property type="entry name" value="DD-peptidase/beta-lactamase superfamily"/>
    <property type="match status" value="1"/>
</dbReference>
<dbReference type="InterPro" id="IPR045155">
    <property type="entry name" value="Beta-lactam_cat"/>
</dbReference>
<keyword evidence="5" id="KW-0378">Hydrolase</keyword>
<dbReference type="Pfam" id="PF13354">
    <property type="entry name" value="Beta-lactamase2"/>
    <property type="match status" value="1"/>
</dbReference>
<dbReference type="PANTHER" id="PTHR35333:SF3">
    <property type="entry name" value="BETA-LACTAMASE-TYPE TRANSPEPTIDASE FOLD CONTAINING PROTEIN"/>
    <property type="match status" value="1"/>
</dbReference>
<dbReference type="EC" id="3.5.2.6" evidence="3"/>
<sequence length="298" mass="33466">MRVIFLIPFVLIFSGVTGQKVDKKLDVALKKEIAGFNGDIGIYVHHLKKNRMVAINADTVFPTASIVKVPILVGVFDKIASGELKLSQEFIYDTSRLYGGSGLMQFYKDSAKTDLSTMISLMLTYSDNITSIWLQQLSGGGMAINKMMDDLGLKNTKVNSRTEGRLEIWKKYGWGQTTPREMSKLFQLIREGKVIDARHSDKMYRYLKNQFYNGRSLAQFPSTVNTISKTGSVNEARGEVVLVNAPGGDIVFCVLTKNNKDQSWTDSNEAEVLTRKIAALIWNHYEPGHTFKSYPVIE</sequence>
<dbReference type="Proteomes" id="UP001325680">
    <property type="component" value="Chromosome"/>
</dbReference>
<evidence type="ECO:0000259" key="4">
    <source>
        <dbReference type="Pfam" id="PF13354"/>
    </source>
</evidence>
<dbReference type="InterPro" id="IPR000871">
    <property type="entry name" value="Beta-lactam_class-A"/>
</dbReference>
<evidence type="ECO:0000256" key="2">
    <source>
        <dbReference type="ARBA" id="ARBA00009009"/>
    </source>
</evidence>
<accession>A0ABZ0W472</accession>
<dbReference type="GO" id="GO:0016787">
    <property type="term" value="F:hydrolase activity"/>
    <property type="evidence" value="ECO:0007669"/>
    <property type="project" value="UniProtKB-KW"/>
</dbReference>
<evidence type="ECO:0000256" key="3">
    <source>
        <dbReference type="ARBA" id="ARBA00012865"/>
    </source>
</evidence>
<proteinExistence type="inferred from homology"/>
<evidence type="ECO:0000313" key="5">
    <source>
        <dbReference type="EMBL" id="WQD38073.1"/>
    </source>
</evidence>
<organism evidence="5 6">
    <name type="scientific">Niabella yanshanensis</name>
    <dbReference type="NCBI Taxonomy" id="577386"/>
    <lineage>
        <taxon>Bacteria</taxon>
        <taxon>Pseudomonadati</taxon>
        <taxon>Bacteroidota</taxon>
        <taxon>Chitinophagia</taxon>
        <taxon>Chitinophagales</taxon>
        <taxon>Chitinophagaceae</taxon>
        <taxon>Niabella</taxon>
    </lineage>
</organism>
<feature type="domain" description="Beta-lactamase class A catalytic" evidence="4">
    <location>
        <begin position="41"/>
        <end position="256"/>
    </location>
</feature>
<gene>
    <name evidence="5" type="ORF">U0035_20610</name>
</gene>
<dbReference type="SUPFAM" id="SSF56601">
    <property type="entry name" value="beta-lactamase/transpeptidase-like"/>
    <property type="match status" value="1"/>
</dbReference>
<dbReference type="RefSeq" id="WP_114790822.1">
    <property type="nucleotide sequence ID" value="NZ_CP139960.1"/>
</dbReference>
<keyword evidence="6" id="KW-1185">Reference proteome</keyword>
<reference evidence="5 6" key="1">
    <citation type="submission" date="2023-12" db="EMBL/GenBank/DDBJ databases">
        <title>Genome sequencing and assembly of bacterial species from a model synthetic community.</title>
        <authorList>
            <person name="Hogle S.L."/>
        </authorList>
    </citation>
    <scope>NUCLEOTIDE SEQUENCE [LARGE SCALE GENOMIC DNA]</scope>
    <source>
        <strain evidence="5 6">HAMBI_3031</strain>
    </source>
</reference>